<proteinExistence type="predicted"/>
<organism evidence="1 2">
    <name type="scientific">Cetraspora pellucida</name>
    <dbReference type="NCBI Taxonomy" id="1433469"/>
    <lineage>
        <taxon>Eukaryota</taxon>
        <taxon>Fungi</taxon>
        <taxon>Fungi incertae sedis</taxon>
        <taxon>Mucoromycota</taxon>
        <taxon>Glomeromycotina</taxon>
        <taxon>Glomeromycetes</taxon>
        <taxon>Diversisporales</taxon>
        <taxon>Gigasporaceae</taxon>
        <taxon>Cetraspora</taxon>
    </lineage>
</organism>
<reference evidence="1" key="1">
    <citation type="submission" date="2021-06" db="EMBL/GenBank/DDBJ databases">
        <authorList>
            <person name="Kallberg Y."/>
            <person name="Tangrot J."/>
            <person name="Rosling A."/>
        </authorList>
    </citation>
    <scope>NUCLEOTIDE SEQUENCE</scope>
    <source>
        <strain evidence="1">28 12/20/2015</strain>
    </source>
</reference>
<comment type="caution">
    <text evidence="1">The sequence shown here is derived from an EMBL/GenBank/DDBJ whole genome shotgun (WGS) entry which is preliminary data.</text>
</comment>
<dbReference type="EMBL" id="CAJVPW010058051">
    <property type="protein sequence ID" value="CAG8777506.1"/>
    <property type="molecule type" value="Genomic_DNA"/>
</dbReference>
<gene>
    <name evidence="1" type="ORF">SPELUC_LOCUS16166</name>
</gene>
<protein>
    <submittedName>
        <fullName evidence="1">12533_t:CDS:1</fullName>
    </submittedName>
</protein>
<dbReference type="Proteomes" id="UP000789366">
    <property type="component" value="Unassembled WGS sequence"/>
</dbReference>
<sequence>WDCCESFLKEWAKKQGFRVIKDQVHQEEGIVRRWAFICTHSQNYDSNSKKNTGSKKMRCPFLVNVSYPKINNPENLVFITKFTDEHNHKLDRLVIEFEESKKFTNEILEDIKFMTVLCKFGVTAQRKFLENKYPLHPIYSKDLYTDINKFHSTYKSLLNDAAQVSNWLNIQKEHNLRWFIARGWDDDKVLTHWCWMTPMQIKN</sequence>
<evidence type="ECO:0000313" key="2">
    <source>
        <dbReference type="Proteomes" id="UP000789366"/>
    </source>
</evidence>
<keyword evidence="2" id="KW-1185">Reference proteome</keyword>
<accession>A0ACA9R5D0</accession>
<evidence type="ECO:0000313" key="1">
    <source>
        <dbReference type="EMBL" id="CAG8777506.1"/>
    </source>
</evidence>
<feature type="non-terminal residue" evidence="1">
    <location>
        <position position="1"/>
    </location>
</feature>
<name>A0ACA9R5D0_9GLOM</name>